<protein>
    <submittedName>
        <fullName evidence="2">Siderophore-interacting protein</fullName>
    </submittedName>
</protein>
<dbReference type="CDD" id="cd06193">
    <property type="entry name" value="siderophore_interacting"/>
    <property type="match status" value="1"/>
</dbReference>
<dbReference type="Proteomes" id="UP000831775">
    <property type="component" value="Chromosome"/>
</dbReference>
<dbReference type="Gene3D" id="2.40.30.10">
    <property type="entry name" value="Translation factors"/>
    <property type="match status" value="1"/>
</dbReference>
<dbReference type="InterPro" id="IPR039261">
    <property type="entry name" value="FNR_nucleotide-bd"/>
</dbReference>
<evidence type="ECO:0000313" key="3">
    <source>
        <dbReference type="Proteomes" id="UP000831775"/>
    </source>
</evidence>
<feature type="domain" description="FAD-binding FR-type" evidence="1">
    <location>
        <begin position="13"/>
        <end position="170"/>
    </location>
</feature>
<sequence>MPSSNIAVAHAETGLVTAEVIRAERISPSFVRLTIGGDDLRTWRHLGFDQWFRLALPVAGDATRFDRLADKFDTRGYLRYLTLPKATRPAIRNYTVREFRPESAEMDIDFVVHGGDEHDGAPSTQVGAAAAPAELAGVAAPWAVSLPLGARVALIDQGCGYRPVAEARRVVLAGDESALPAVLGILRDLPRDTVGDAIIEIPDPADSQPNDAPEGVNVHWISRAHGTRPGEAALSSLRALPVWQGPVSAFVAGEQRLATGGRRHLIGDRGVEKAAIDFCGYWRTK</sequence>
<gene>
    <name evidence="2" type="ORF">MUN76_08580</name>
</gene>
<evidence type="ECO:0000259" key="1">
    <source>
        <dbReference type="PROSITE" id="PS51384"/>
    </source>
</evidence>
<dbReference type="EMBL" id="CP095043">
    <property type="protein sequence ID" value="UOQ59112.1"/>
    <property type="molecule type" value="Genomic_DNA"/>
</dbReference>
<name>A0ABY4FS76_9MICO</name>
<dbReference type="PANTHER" id="PTHR30157:SF0">
    <property type="entry name" value="NADPH-DEPENDENT FERRIC-CHELATE REDUCTASE"/>
    <property type="match status" value="1"/>
</dbReference>
<dbReference type="InterPro" id="IPR007037">
    <property type="entry name" value="SIP_rossman_dom"/>
</dbReference>
<keyword evidence="3" id="KW-1185">Reference proteome</keyword>
<dbReference type="Pfam" id="PF08021">
    <property type="entry name" value="FAD_binding_9"/>
    <property type="match status" value="1"/>
</dbReference>
<dbReference type="PANTHER" id="PTHR30157">
    <property type="entry name" value="FERRIC REDUCTASE, NADPH-DEPENDENT"/>
    <property type="match status" value="1"/>
</dbReference>
<proteinExistence type="predicted"/>
<dbReference type="PROSITE" id="PS51384">
    <property type="entry name" value="FAD_FR"/>
    <property type="match status" value="1"/>
</dbReference>
<organism evidence="2 3">
    <name type="scientific">Leucobacter rhizosphaerae</name>
    <dbReference type="NCBI Taxonomy" id="2932245"/>
    <lineage>
        <taxon>Bacteria</taxon>
        <taxon>Bacillati</taxon>
        <taxon>Actinomycetota</taxon>
        <taxon>Actinomycetes</taxon>
        <taxon>Micrococcales</taxon>
        <taxon>Microbacteriaceae</taxon>
        <taxon>Leucobacter</taxon>
    </lineage>
</organism>
<dbReference type="RefSeq" id="WP_244683948.1">
    <property type="nucleotide sequence ID" value="NZ_CP095043.1"/>
</dbReference>
<dbReference type="InterPro" id="IPR017927">
    <property type="entry name" value="FAD-bd_FR_type"/>
</dbReference>
<accession>A0ABY4FS76</accession>
<dbReference type="Gene3D" id="3.40.50.80">
    <property type="entry name" value="Nucleotide-binding domain of ferredoxin-NADP reductase (FNR) module"/>
    <property type="match status" value="1"/>
</dbReference>
<reference evidence="2 3" key="1">
    <citation type="submission" date="2022-04" db="EMBL/GenBank/DDBJ databases">
        <title>Leucobacter sp. isolated from rhizosphere of onion.</title>
        <authorList>
            <person name="Won M."/>
            <person name="Lee C.-M."/>
            <person name="Woen H.-Y."/>
            <person name="Kwon S.-W."/>
        </authorList>
    </citation>
    <scope>NUCLEOTIDE SEQUENCE [LARGE SCALE GENOMIC DNA]</scope>
    <source>
        <strain evidence="2 3">H25R-14</strain>
    </source>
</reference>
<dbReference type="Pfam" id="PF04954">
    <property type="entry name" value="SIP"/>
    <property type="match status" value="1"/>
</dbReference>
<dbReference type="InterPro" id="IPR013113">
    <property type="entry name" value="SIP_FAD-bd"/>
</dbReference>
<dbReference type="InterPro" id="IPR039374">
    <property type="entry name" value="SIP_fam"/>
</dbReference>
<evidence type="ECO:0000313" key="2">
    <source>
        <dbReference type="EMBL" id="UOQ59112.1"/>
    </source>
</evidence>